<dbReference type="InterPro" id="IPR016181">
    <property type="entry name" value="Acyl_CoA_acyltransferase"/>
</dbReference>
<dbReference type="PANTHER" id="PTHR43792">
    <property type="entry name" value="GNAT FAMILY, PUTATIVE (AFU_ORTHOLOGUE AFUA_3G00765)-RELATED-RELATED"/>
    <property type="match status" value="1"/>
</dbReference>
<proteinExistence type="predicted"/>
<keyword evidence="3" id="KW-1185">Reference proteome</keyword>
<feature type="domain" description="N-acetyltransferase" evidence="1">
    <location>
        <begin position="16"/>
        <end position="178"/>
    </location>
</feature>
<dbReference type="EMBL" id="SOAM01000001">
    <property type="protein sequence ID" value="TDS80878.1"/>
    <property type="molecule type" value="Genomic_DNA"/>
</dbReference>
<keyword evidence="2" id="KW-0808">Transferase</keyword>
<dbReference type="Proteomes" id="UP000295344">
    <property type="component" value="Unassembled WGS sequence"/>
</dbReference>
<dbReference type="Gene3D" id="3.40.630.30">
    <property type="match status" value="1"/>
</dbReference>
<organism evidence="2 3">
    <name type="scientific">Amnibacterium kyonggiense</name>
    <dbReference type="NCBI Taxonomy" id="595671"/>
    <lineage>
        <taxon>Bacteria</taxon>
        <taxon>Bacillati</taxon>
        <taxon>Actinomycetota</taxon>
        <taxon>Actinomycetes</taxon>
        <taxon>Micrococcales</taxon>
        <taxon>Microbacteriaceae</taxon>
        <taxon>Amnibacterium</taxon>
    </lineage>
</organism>
<evidence type="ECO:0000259" key="1">
    <source>
        <dbReference type="PROSITE" id="PS51186"/>
    </source>
</evidence>
<dbReference type="GO" id="GO:0016747">
    <property type="term" value="F:acyltransferase activity, transferring groups other than amino-acyl groups"/>
    <property type="evidence" value="ECO:0007669"/>
    <property type="project" value="InterPro"/>
</dbReference>
<evidence type="ECO:0000313" key="2">
    <source>
        <dbReference type="EMBL" id="TDS80878.1"/>
    </source>
</evidence>
<dbReference type="PROSITE" id="PS51186">
    <property type="entry name" value="GNAT"/>
    <property type="match status" value="1"/>
</dbReference>
<name>A0A4R7FSX7_9MICO</name>
<dbReference type="InterPro" id="IPR051531">
    <property type="entry name" value="N-acetyltransferase"/>
</dbReference>
<dbReference type="OrthoDB" id="4142102at2"/>
<reference evidence="2 3" key="1">
    <citation type="submission" date="2019-03" db="EMBL/GenBank/DDBJ databases">
        <title>Genomic Encyclopedia of Archaeal and Bacterial Type Strains, Phase II (KMG-II): from individual species to whole genera.</title>
        <authorList>
            <person name="Goeker M."/>
        </authorList>
    </citation>
    <scope>NUCLEOTIDE SEQUENCE [LARGE SCALE GENOMIC DNA]</scope>
    <source>
        <strain evidence="2 3">DSM 24782</strain>
    </source>
</reference>
<protein>
    <submittedName>
        <fullName evidence="2">RimJ/RimL family protein N-acetyltransferase</fullName>
    </submittedName>
</protein>
<dbReference type="AlphaFoldDB" id="A0A4R7FSX7"/>
<dbReference type="SUPFAM" id="SSF55729">
    <property type="entry name" value="Acyl-CoA N-acyltransferases (Nat)"/>
    <property type="match status" value="1"/>
</dbReference>
<dbReference type="PANTHER" id="PTHR43792:SF1">
    <property type="entry name" value="N-ACETYLTRANSFERASE DOMAIN-CONTAINING PROTEIN"/>
    <property type="match status" value="1"/>
</dbReference>
<gene>
    <name evidence="2" type="ORF">CLV52_1448</name>
</gene>
<comment type="caution">
    <text evidence="2">The sequence shown here is derived from an EMBL/GenBank/DDBJ whole genome shotgun (WGS) entry which is preliminary data.</text>
</comment>
<accession>A0A4R7FSX7</accession>
<dbReference type="RefSeq" id="WP_133765537.1">
    <property type="nucleotide sequence ID" value="NZ_BAAARP010000001.1"/>
</dbReference>
<dbReference type="Pfam" id="PF13302">
    <property type="entry name" value="Acetyltransf_3"/>
    <property type="match status" value="1"/>
</dbReference>
<evidence type="ECO:0000313" key="3">
    <source>
        <dbReference type="Proteomes" id="UP000295344"/>
    </source>
</evidence>
<sequence length="180" mass="20091">MHAQPVLPLRIETERLILRPWSEDDAPALRSLWAERDPRARRRITPDGRPTVDELREQIHDAVTAQERTGLALLVVEQRSTPGFAGYCGLVVGQATEAEPELAYELLRRIHGHGIATEAARALVAAADVAGWTRLWATIRDWNAPSRSVAGKVGFRESGRIDRDAERGDSLWYVRDAGPR</sequence>
<dbReference type="InterPro" id="IPR000182">
    <property type="entry name" value="GNAT_dom"/>
</dbReference>